<keyword evidence="3" id="KW-1185">Reference proteome</keyword>
<feature type="non-terminal residue" evidence="2">
    <location>
        <position position="58"/>
    </location>
</feature>
<protein>
    <submittedName>
        <fullName evidence="2">Uncharacterized protein</fullName>
    </submittedName>
</protein>
<reference evidence="2 3" key="1">
    <citation type="journal article" date="2019" name="Sci. Rep.">
        <title>Orb-weaving spider Araneus ventricosus genome elucidates the spidroin gene catalogue.</title>
        <authorList>
            <person name="Kono N."/>
            <person name="Nakamura H."/>
            <person name="Ohtoshi R."/>
            <person name="Moran D.A.P."/>
            <person name="Shinohara A."/>
            <person name="Yoshida Y."/>
            <person name="Fujiwara M."/>
            <person name="Mori M."/>
            <person name="Tomita M."/>
            <person name="Arakawa K."/>
        </authorList>
    </citation>
    <scope>NUCLEOTIDE SEQUENCE [LARGE SCALE GENOMIC DNA]</scope>
</reference>
<organism evidence="2 3">
    <name type="scientific">Araneus ventricosus</name>
    <name type="common">Orbweaver spider</name>
    <name type="synonym">Epeira ventricosa</name>
    <dbReference type="NCBI Taxonomy" id="182803"/>
    <lineage>
        <taxon>Eukaryota</taxon>
        <taxon>Metazoa</taxon>
        <taxon>Ecdysozoa</taxon>
        <taxon>Arthropoda</taxon>
        <taxon>Chelicerata</taxon>
        <taxon>Arachnida</taxon>
        <taxon>Araneae</taxon>
        <taxon>Araneomorphae</taxon>
        <taxon>Entelegynae</taxon>
        <taxon>Araneoidea</taxon>
        <taxon>Araneidae</taxon>
        <taxon>Araneus</taxon>
    </lineage>
</organism>
<accession>A0A4Y2PPJ5</accession>
<evidence type="ECO:0000313" key="2">
    <source>
        <dbReference type="EMBL" id="GBN53101.1"/>
    </source>
</evidence>
<feature type="region of interest" description="Disordered" evidence="1">
    <location>
        <begin position="1"/>
        <end position="30"/>
    </location>
</feature>
<evidence type="ECO:0000256" key="1">
    <source>
        <dbReference type="SAM" id="MobiDB-lite"/>
    </source>
</evidence>
<comment type="caution">
    <text evidence="2">The sequence shown here is derived from an EMBL/GenBank/DDBJ whole genome shotgun (WGS) entry which is preliminary data.</text>
</comment>
<gene>
    <name evidence="2" type="ORF">AVEN_192133_1</name>
</gene>
<dbReference type="AlphaFoldDB" id="A0A4Y2PPJ5"/>
<proteinExistence type="predicted"/>
<sequence length="58" mass="5949">MCCGDQVPRGHNSESDLHTSNNVNTLTPKPAITGHATSVLVGRISAGCSSERGEKAVG</sequence>
<evidence type="ECO:0000313" key="3">
    <source>
        <dbReference type="Proteomes" id="UP000499080"/>
    </source>
</evidence>
<feature type="compositionally biased region" description="Polar residues" evidence="1">
    <location>
        <begin position="18"/>
        <end position="27"/>
    </location>
</feature>
<name>A0A4Y2PPJ5_ARAVE</name>
<dbReference type="Proteomes" id="UP000499080">
    <property type="component" value="Unassembled WGS sequence"/>
</dbReference>
<dbReference type="EMBL" id="BGPR01294572">
    <property type="protein sequence ID" value="GBN53101.1"/>
    <property type="molecule type" value="Genomic_DNA"/>
</dbReference>